<reference evidence="3" key="1">
    <citation type="submission" date="2016-05" db="EMBL/GenBank/DDBJ databases">
        <authorList>
            <person name="Naeem Raeece"/>
        </authorList>
    </citation>
    <scope>NUCLEOTIDE SEQUENCE [LARGE SCALE GENOMIC DNA]</scope>
</reference>
<keyword evidence="1" id="KW-0472">Membrane</keyword>
<accession>A0A1A8YL10</accession>
<evidence type="ECO:0000313" key="2">
    <source>
        <dbReference type="EMBL" id="SBT32229.1"/>
    </source>
</evidence>
<feature type="transmembrane region" description="Helical" evidence="1">
    <location>
        <begin position="45"/>
        <end position="65"/>
    </location>
</feature>
<protein>
    <submittedName>
        <fullName evidence="2">Uncharacterized protein</fullName>
    </submittedName>
</protein>
<keyword evidence="3" id="KW-1185">Reference proteome</keyword>
<dbReference type="AlphaFoldDB" id="A0A1A8YL10"/>
<keyword evidence="1" id="KW-1133">Transmembrane helix</keyword>
<evidence type="ECO:0000313" key="3">
    <source>
        <dbReference type="Proteomes" id="UP000078555"/>
    </source>
</evidence>
<evidence type="ECO:0000256" key="1">
    <source>
        <dbReference type="SAM" id="Phobius"/>
    </source>
</evidence>
<dbReference type="EMBL" id="FLRD01000035">
    <property type="protein sequence ID" value="SBT32229.1"/>
    <property type="molecule type" value="Genomic_DNA"/>
</dbReference>
<dbReference type="Proteomes" id="UP000078555">
    <property type="component" value="Unassembled WGS sequence"/>
</dbReference>
<sequence>MAHPVFPYIPFLVILTPAYFRCYASPLCFRCYASAAMLPLLCFRCYVSAAMFPLLCFRCYVSAAMPSQLHLPLFFQEEANITLLRIYSDIELRDIFATPLLSVFPCHMPSKCASIFFFFFFSLDMSMIESLVKTTI</sequence>
<organism evidence="2 3">
    <name type="scientific">Plasmodium ovale wallikeri</name>
    <dbReference type="NCBI Taxonomy" id="864142"/>
    <lineage>
        <taxon>Eukaryota</taxon>
        <taxon>Sar</taxon>
        <taxon>Alveolata</taxon>
        <taxon>Apicomplexa</taxon>
        <taxon>Aconoidasida</taxon>
        <taxon>Haemosporida</taxon>
        <taxon>Plasmodiidae</taxon>
        <taxon>Plasmodium</taxon>
        <taxon>Plasmodium (Plasmodium)</taxon>
    </lineage>
</organism>
<gene>
    <name evidence="2" type="ORF">POVWA1_011080</name>
</gene>
<feature type="transmembrane region" description="Helical" evidence="1">
    <location>
        <begin position="6"/>
        <end position="24"/>
    </location>
</feature>
<name>A0A1A8YL10_PLAOA</name>
<keyword evidence="1" id="KW-0812">Transmembrane</keyword>
<proteinExistence type="predicted"/>